<comment type="caution">
    <text evidence="2">The sequence shown here is derived from an EMBL/GenBank/DDBJ whole genome shotgun (WGS) entry which is preliminary data.</text>
</comment>
<name>A0ABR4I490_9EURO</name>
<sequence length="356" mass="38938">MNPIPPRILFLGASGYIGGSVLDRVLKSADAKIKSAAYTVLVRKEEQAAKITKLGVTPVLFNGLDEFDLLRQQAAEHDIVINTADAFNTKAAEALILGLSDGQKKSGREAIYLHTSGTSSVGEYPVPESSHGLRVLKDTDDVYDHLVQLERKKPYAQRTTDVAVVDTGMDAQVKTYIVMSPTIYGLGSGQFNRQSIQVPGVIKRALQMGKAPVHGSGTGDWDHVHIDDLTDLYELILSQALQKKPIPSGRKGIYFNETGYHNWKALSERVASVGQELGALSTKEVDELDSEEWVTCLGGTLTPSKVQAGELGFASWSRTSAELGRNIGWMPKHGETSWEEDILLTFKAIWEQKRSG</sequence>
<accession>A0ABR4I490</accession>
<organism evidence="2 3">
    <name type="scientific">Aspergillus granulosus</name>
    <dbReference type="NCBI Taxonomy" id="176169"/>
    <lineage>
        <taxon>Eukaryota</taxon>
        <taxon>Fungi</taxon>
        <taxon>Dikarya</taxon>
        <taxon>Ascomycota</taxon>
        <taxon>Pezizomycotina</taxon>
        <taxon>Eurotiomycetes</taxon>
        <taxon>Eurotiomycetidae</taxon>
        <taxon>Eurotiales</taxon>
        <taxon>Aspergillaceae</taxon>
        <taxon>Aspergillus</taxon>
        <taxon>Aspergillus subgen. Nidulantes</taxon>
    </lineage>
</organism>
<evidence type="ECO:0000313" key="3">
    <source>
        <dbReference type="Proteomes" id="UP001610334"/>
    </source>
</evidence>
<dbReference type="InterPro" id="IPR036291">
    <property type="entry name" value="NAD(P)-bd_dom_sf"/>
</dbReference>
<dbReference type="InterPro" id="IPR001509">
    <property type="entry name" value="Epimerase_deHydtase"/>
</dbReference>
<evidence type="ECO:0000313" key="2">
    <source>
        <dbReference type="EMBL" id="KAL2822452.1"/>
    </source>
</evidence>
<dbReference type="PANTHER" id="PTHR48079">
    <property type="entry name" value="PROTEIN YEEZ"/>
    <property type="match status" value="1"/>
</dbReference>
<dbReference type="Pfam" id="PF01370">
    <property type="entry name" value="Epimerase"/>
    <property type="match status" value="1"/>
</dbReference>
<dbReference type="Proteomes" id="UP001610334">
    <property type="component" value="Unassembled WGS sequence"/>
</dbReference>
<dbReference type="Gene3D" id="3.40.50.720">
    <property type="entry name" value="NAD(P)-binding Rossmann-like Domain"/>
    <property type="match status" value="2"/>
</dbReference>
<keyword evidence="3" id="KW-1185">Reference proteome</keyword>
<dbReference type="Gene3D" id="3.90.25.10">
    <property type="entry name" value="UDP-galactose 4-epimerase, domain 1"/>
    <property type="match status" value="1"/>
</dbReference>
<protein>
    <recommendedName>
        <fullName evidence="1">NAD-dependent epimerase/dehydratase domain-containing protein</fullName>
    </recommendedName>
</protein>
<reference evidence="2 3" key="1">
    <citation type="submission" date="2024-07" db="EMBL/GenBank/DDBJ databases">
        <title>Section-level genome sequencing and comparative genomics of Aspergillus sections Usti and Cavernicolus.</title>
        <authorList>
            <consortium name="Lawrence Berkeley National Laboratory"/>
            <person name="Nybo J.L."/>
            <person name="Vesth T.C."/>
            <person name="Theobald S."/>
            <person name="Frisvad J.C."/>
            <person name="Larsen T.O."/>
            <person name="Kjaerboelling I."/>
            <person name="Rothschild-Mancinelli K."/>
            <person name="Lyhne E.K."/>
            <person name="Kogle M.E."/>
            <person name="Barry K."/>
            <person name="Clum A."/>
            <person name="Na H."/>
            <person name="Ledsgaard L."/>
            <person name="Lin J."/>
            <person name="Lipzen A."/>
            <person name="Kuo A."/>
            <person name="Riley R."/>
            <person name="Mondo S."/>
            <person name="Labutti K."/>
            <person name="Haridas S."/>
            <person name="Pangalinan J."/>
            <person name="Salamov A.A."/>
            <person name="Simmons B.A."/>
            <person name="Magnuson J.K."/>
            <person name="Chen J."/>
            <person name="Drula E."/>
            <person name="Henrissat B."/>
            <person name="Wiebenga A."/>
            <person name="Lubbers R.J."/>
            <person name="Gomes A.C."/>
            <person name="Makela M.R."/>
            <person name="Stajich J."/>
            <person name="Grigoriev I.V."/>
            <person name="Mortensen U.H."/>
            <person name="De Vries R.P."/>
            <person name="Baker S.E."/>
            <person name="Andersen M.R."/>
        </authorList>
    </citation>
    <scope>NUCLEOTIDE SEQUENCE [LARGE SCALE GENOMIC DNA]</scope>
    <source>
        <strain evidence="2 3">CBS 588.65</strain>
    </source>
</reference>
<dbReference type="SUPFAM" id="SSF51735">
    <property type="entry name" value="NAD(P)-binding Rossmann-fold domains"/>
    <property type="match status" value="1"/>
</dbReference>
<evidence type="ECO:0000259" key="1">
    <source>
        <dbReference type="Pfam" id="PF01370"/>
    </source>
</evidence>
<dbReference type="EMBL" id="JBFXLT010000002">
    <property type="protein sequence ID" value="KAL2822452.1"/>
    <property type="molecule type" value="Genomic_DNA"/>
</dbReference>
<feature type="domain" description="NAD-dependent epimerase/dehydratase" evidence="1">
    <location>
        <begin position="149"/>
        <end position="239"/>
    </location>
</feature>
<dbReference type="InterPro" id="IPR051783">
    <property type="entry name" value="NAD(P)-dependent_oxidoreduct"/>
</dbReference>
<proteinExistence type="predicted"/>
<gene>
    <name evidence="2" type="ORF">BJX63DRAFT_427021</name>
</gene>
<dbReference type="PANTHER" id="PTHR48079:SF6">
    <property type="entry name" value="NAD(P)-BINDING DOMAIN-CONTAINING PROTEIN-RELATED"/>
    <property type="match status" value="1"/>
</dbReference>